<dbReference type="AlphaFoldDB" id="A0A0B2QV77"/>
<dbReference type="Gramene" id="XM_028375229.1">
    <property type="protein sequence ID" value="XP_028231030.1"/>
    <property type="gene ID" value="LOC114411605"/>
</dbReference>
<keyword evidence="2" id="KW-0106">Calcium</keyword>
<reference evidence="5 6" key="2">
    <citation type="submission" date="2018-09" db="EMBL/GenBank/DDBJ databases">
        <title>A high-quality reference genome of wild soybean provides a powerful tool to mine soybean genomes.</title>
        <authorList>
            <person name="Xie M."/>
            <person name="Chung C.Y.L."/>
            <person name="Li M.-W."/>
            <person name="Wong F.-L."/>
            <person name="Chan T.-F."/>
            <person name="Lam H.-M."/>
        </authorList>
    </citation>
    <scope>NUCLEOTIDE SEQUENCE [LARGE SCALE GENOMIC DNA]</scope>
    <source>
        <strain evidence="6">cv. W05</strain>
        <tissue evidence="5">Hypocotyl of etiolated seedlings</tissue>
    </source>
</reference>
<dbReference type="EMBL" id="QZWG01000005">
    <property type="protein sequence ID" value="RZC13461.1"/>
    <property type="molecule type" value="Genomic_DNA"/>
</dbReference>
<name>A0A0B2QV77_GLYSO</name>
<dbReference type="GO" id="GO:0046872">
    <property type="term" value="F:metal ion binding"/>
    <property type="evidence" value="ECO:0007669"/>
    <property type="project" value="UniProtKB-KW"/>
</dbReference>
<dbReference type="EMBL" id="KN656132">
    <property type="protein sequence ID" value="KHN23668.1"/>
    <property type="molecule type" value="Genomic_DNA"/>
</dbReference>
<feature type="domain" description="C2" evidence="3">
    <location>
        <begin position="1"/>
        <end position="103"/>
    </location>
</feature>
<proteinExistence type="predicted"/>
<dbReference type="PANTHER" id="PTHR46502:SF2">
    <property type="entry name" value="16 KDA PHLOEM PROTEIN 2"/>
    <property type="match status" value="1"/>
</dbReference>
<gene>
    <name evidence="5" type="ORF">D0Y65_012880</name>
    <name evidence="4" type="ORF">glysoja_039119</name>
</gene>
<keyword evidence="1" id="KW-0479">Metal-binding</keyword>
<dbReference type="Proteomes" id="UP000289340">
    <property type="component" value="Chromosome 5"/>
</dbReference>
<dbReference type="Gene3D" id="2.60.40.150">
    <property type="entry name" value="C2 domain"/>
    <property type="match status" value="1"/>
</dbReference>
<evidence type="ECO:0000256" key="2">
    <source>
        <dbReference type="ARBA" id="ARBA00022837"/>
    </source>
</evidence>
<organism evidence="4">
    <name type="scientific">Glycine soja</name>
    <name type="common">Wild soybean</name>
    <dbReference type="NCBI Taxonomy" id="3848"/>
    <lineage>
        <taxon>Eukaryota</taxon>
        <taxon>Viridiplantae</taxon>
        <taxon>Streptophyta</taxon>
        <taxon>Embryophyta</taxon>
        <taxon>Tracheophyta</taxon>
        <taxon>Spermatophyta</taxon>
        <taxon>Magnoliopsida</taxon>
        <taxon>eudicotyledons</taxon>
        <taxon>Gunneridae</taxon>
        <taxon>Pentapetalae</taxon>
        <taxon>rosids</taxon>
        <taxon>fabids</taxon>
        <taxon>Fabales</taxon>
        <taxon>Fabaceae</taxon>
        <taxon>Papilionoideae</taxon>
        <taxon>50 kb inversion clade</taxon>
        <taxon>NPAAA clade</taxon>
        <taxon>indigoferoid/millettioid clade</taxon>
        <taxon>Phaseoleae</taxon>
        <taxon>Glycine</taxon>
        <taxon>Glycine subgen. Soja</taxon>
    </lineage>
</organism>
<dbReference type="InterPro" id="IPR035892">
    <property type="entry name" value="C2_domain_sf"/>
</dbReference>
<evidence type="ECO:0000313" key="6">
    <source>
        <dbReference type="Proteomes" id="UP000289340"/>
    </source>
</evidence>
<reference evidence="4" key="1">
    <citation type="submission" date="2014-07" db="EMBL/GenBank/DDBJ databases">
        <title>Identification of a novel salt tolerance gene in wild soybean by whole-genome sequencing.</title>
        <authorList>
            <person name="Lam H.-M."/>
            <person name="Qi X."/>
            <person name="Li M.-W."/>
            <person name="Liu X."/>
            <person name="Xie M."/>
            <person name="Ni M."/>
            <person name="Xu X."/>
        </authorList>
    </citation>
    <scope>NUCLEOTIDE SEQUENCE [LARGE SCALE GENOMIC DNA]</scope>
    <source>
        <tissue evidence="4">Root</tissue>
    </source>
</reference>
<dbReference type="SUPFAM" id="SSF49562">
    <property type="entry name" value="C2 domain (Calcium/lipid-binding domain, CaLB)"/>
    <property type="match status" value="1"/>
</dbReference>
<protein>
    <submittedName>
        <fullName evidence="4">Elicitor-responsive protein 3</fullName>
    </submittedName>
</protein>
<dbReference type="Pfam" id="PF00168">
    <property type="entry name" value="C2"/>
    <property type="match status" value="1"/>
</dbReference>
<accession>A0A0B2QV77</accession>
<evidence type="ECO:0000256" key="1">
    <source>
        <dbReference type="ARBA" id="ARBA00022723"/>
    </source>
</evidence>
<evidence type="ECO:0000259" key="3">
    <source>
        <dbReference type="PROSITE" id="PS50004"/>
    </source>
</evidence>
<dbReference type="SMR" id="A0A0B2QV77"/>
<keyword evidence="6" id="KW-1185">Reference proteome</keyword>
<sequence>MPQGSLEVFLVNAKGLDNTDYLCNMDPYVILICRTQEQKSSVATGHGSEPEWNENFVFNVSEGVSDLRLKIMDSDSTTAHDLVGEATIPLDALYIEGSIPPTSYNVVKDGHYCGEIKIGLTFTPQDRSERCLEENFGGWKESGYRD</sequence>
<dbReference type="PANTHER" id="PTHR46502">
    <property type="entry name" value="C2 DOMAIN-CONTAINING"/>
    <property type="match status" value="1"/>
</dbReference>
<evidence type="ECO:0000313" key="5">
    <source>
        <dbReference type="EMBL" id="RZC13461.1"/>
    </source>
</evidence>
<dbReference type="InterPro" id="IPR000008">
    <property type="entry name" value="C2_dom"/>
</dbReference>
<dbReference type="Proteomes" id="UP000053555">
    <property type="component" value="Unassembled WGS sequence"/>
</dbReference>
<evidence type="ECO:0000313" key="4">
    <source>
        <dbReference type="EMBL" id="KHN23668.1"/>
    </source>
</evidence>
<dbReference type="PROSITE" id="PS50004">
    <property type="entry name" value="C2"/>
    <property type="match status" value="1"/>
</dbReference>
<dbReference type="SMART" id="SM00239">
    <property type="entry name" value="C2"/>
    <property type="match status" value="1"/>
</dbReference>